<evidence type="ECO:0000313" key="2">
    <source>
        <dbReference type="EMBL" id="THF98065.1"/>
    </source>
</evidence>
<feature type="region of interest" description="Disordered" evidence="1">
    <location>
        <begin position="565"/>
        <end position="597"/>
    </location>
</feature>
<sequence>MRYTVVNLYSAMGGHWTADGDEFQYPLNPNLHYSHAPINTMRAEWEFRITRASVLIELCREHKKGEAYHQMLSIENPPPDPPCPCEISHLKSCSDERASDKVALQEVDLLKSGLDSYNPLPKFSIRDYVFGSRSKDIKNSWPFSQENLQLCLKHGVKDLLPPFQPLDSVRNRVFERCAVETSLIGKENISNFDGEPSGPSDHFVSMSSDHTSCDKNLAPDCVNIGLIGSEAGKELERNQPHSEINSVPTDLEATVPPVSPKTESDSTNQPPVKKCRLIVKVGSGDPSSNQDTSANCVAVPDTMASNVCPVCKVFSSPSNTTLNAHIDQCLSVESTVKWTANSRVIKHRIKPRKTRLMVDIYTTARHCTLEELDKRNGTSWATNSCLPSRETVERSEEEKQRVSPVNSKDKGHERAVYIDSNGTKLRILSMFSDTSSVPKLEADPGPRKSKLLKNLKKRHHAQKHHKYLKLAPQSKKFCTSKARRISEVHGESGGRKRNFASEESCRKEERLTQPFNAQDQIKPNNSGTITKWACSKRTGHLKRRNRKEGPQHLGGNFRQELLVESDQSSLGESYMERSRVQKTPNSYESPLSSPESSKRMENYLYEAPINECDEPPPVRKRVVFNSFGSGKQLRKDGTSVDGSFKDFASNGENYVPYFGKELVEVNDNPVNNSSQVVCSNLSRSHRAFSSKSTKLSSLRKRMLSVQQLSLPESKYKVNRKCLSRKKSGVRCMPKIDKGVVALAPEGVEKHDSMEKHFESQSRIEKITGKVSLGRGSVLKIKKKRRAFSISEDEESMALQSASEYQGDEVQNDDLADRSDDIKSGGKGIQTHGDNIVTGTSSVLDVGRNVASLSKSLVPDFHKLASPSNAVTGSLQSAVFKRSLCGVETPSCPTDPSLGDEQEMFCVDEVGNTMITQKTDMGAEMDSNDGQRNYFTEVDPIPIPGPPGSFLPSPRDMGSEDLQGNSSLTTSLVQTSEDHHDLVDRDSSDSPISAMSTISNSMIARSGSKSSERLSVGPHVTQDEITARVPHPVTLQAERVNPDELKVNMIVPEKEPISFRNDQPCCCLRKEGMPRGVSLNYQESQLLRRRTMASLPIPAMGKQLSLNMPEVISWGNFPSSGSEKVVFPVTNSVVAPVSVKVAADSTLKSPIYGDCDSASPSASNPVLRLMGKNLMVVNKEENVSPQFRPAQSGSLNDHPNLQFRTLSGVSPGNIQSEDSRSFHHMAHQYPPTSSQNQFNTGTFLHKNVDGGFAPSLELHEYKIPNACFADSITNPAKEIIVIDDTPEKDADVPYSEGMKESRVSSAGISIPMAANYHLRHVNPFYSYQPQDSSPYNGASASPINWNCTSEGSNVIIPPSSLMASSSSSSTGHLRSSLYYSPNFS</sequence>
<dbReference type="EMBL" id="SDRB02012330">
    <property type="protein sequence ID" value="THF98065.1"/>
    <property type="molecule type" value="Genomic_DNA"/>
</dbReference>
<evidence type="ECO:0000256" key="1">
    <source>
        <dbReference type="SAM" id="MobiDB-lite"/>
    </source>
</evidence>
<keyword evidence="3" id="KW-1185">Reference proteome</keyword>
<feature type="region of interest" description="Disordered" evidence="1">
    <location>
        <begin position="798"/>
        <end position="829"/>
    </location>
</feature>
<feature type="region of interest" description="Disordered" evidence="1">
    <location>
        <begin position="233"/>
        <end position="270"/>
    </location>
</feature>
<organism evidence="2 3">
    <name type="scientific">Camellia sinensis var. sinensis</name>
    <name type="common">China tea</name>
    <dbReference type="NCBI Taxonomy" id="542762"/>
    <lineage>
        <taxon>Eukaryota</taxon>
        <taxon>Viridiplantae</taxon>
        <taxon>Streptophyta</taxon>
        <taxon>Embryophyta</taxon>
        <taxon>Tracheophyta</taxon>
        <taxon>Spermatophyta</taxon>
        <taxon>Magnoliopsida</taxon>
        <taxon>eudicotyledons</taxon>
        <taxon>Gunneridae</taxon>
        <taxon>Pentapetalae</taxon>
        <taxon>asterids</taxon>
        <taxon>Ericales</taxon>
        <taxon>Theaceae</taxon>
        <taxon>Camellia</taxon>
    </lineage>
</organism>
<dbReference type="Proteomes" id="UP000306102">
    <property type="component" value="Unassembled WGS sequence"/>
</dbReference>
<feature type="region of interest" description="Disordered" evidence="1">
    <location>
        <begin position="538"/>
        <end position="557"/>
    </location>
</feature>
<feature type="region of interest" description="Disordered" evidence="1">
    <location>
        <begin position="190"/>
        <end position="209"/>
    </location>
</feature>
<accession>A0A4S4D9C5</accession>
<feature type="compositionally biased region" description="Basic and acidic residues" evidence="1">
    <location>
        <begin position="814"/>
        <end position="823"/>
    </location>
</feature>
<feature type="region of interest" description="Disordered" evidence="1">
    <location>
        <begin position="943"/>
        <end position="964"/>
    </location>
</feature>
<reference evidence="2 3" key="1">
    <citation type="journal article" date="2018" name="Proc. Natl. Acad. Sci. U.S.A.">
        <title>Draft genome sequence of Camellia sinensis var. sinensis provides insights into the evolution of the tea genome and tea quality.</title>
        <authorList>
            <person name="Wei C."/>
            <person name="Yang H."/>
            <person name="Wang S."/>
            <person name="Zhao J."/>
            <person name="Liu C."/>
            <person name="Gao L."/>
            <person name="Xia E."/>
            <person name="Lu Y."/>
            <person name="Tai Y."/>
            <person name="She G."/>
            <person name="Sun J."/>
            <person name="Cao H."/>
            <person name="Tong W."/>
            <person name="Gao Q."/>
            <person name="Li Y."/>
            <person name="Deng W."/>
            <person name="Jiang X."/>
            <person name="Wang W."/>
            <person name="Chen Q."/>
            <person name="Zhang S."/>
            <person name="Li H."/>
            <person name="Wu J."/>
            <person name="Wang P."/>
            <person name="Li P."/>
            <person name="Shi C."/>
            <person name="Zheng F."/>
            <person name="Jian J."/>
            <person name="Huang B."/>
            <person name="Shan D."/>
            <person name="Shi M."/>
            <person name="Fang C."/>
            <person name="Yue Y."/>
            <person name="Li F."/>
            <person name="Li D."/>
            <person name="Wei S."/>
            <person name="Han B."/>
            <person name="Jiang C."/>
            <person name="Yin Y."/>
            <person name="Xia T."/>
            <person name="Zhang Z."/>
            <person name="Bennetzen J.L."/>
            <person name="Zhao S."/>
            <person name="Wan X."/>
        </authorList>
    </citation>
    <scope>NUCLEOTIDE SEQUENCE [LARGE SCALE GENOMIC DNA]</scope>
    <source>
        <strain evidence="3">cv. Shuchazao</strain>
        <tissue evidence="2">Leaf</tissue>
    </source>
</reference>
<dbReference type="PANTHER" id="PTHR35767">
    <property type="entry name" value="HAPLESS PROTEIN"/>
    <property type="match status" value="1"/>
</dbReference>
<feature type="region of interest" description="Disordered" evidence="1">
    <location>
        <begin position="485"/>
        <end position="508"/>
    </location>
</feature>
<protein>
    <submittedName>
        <fullName evidence="2">Uncharacterized protein</fullName>
    </submittedName>
</protein>
<feature type="compositionally biased region" description="Low complexity" evidence="1">
    <location>
        <begin position="586"/>
        <end position="595"/>
    </location>
</feature>
<name>A0A4S4D9C5_CAMSN</name>
<proteinExistence type="predicted"/>
<gene>
    <name evidence="2" type="ORF">TEA_027073</name>
</gene>
<evidence type="ECO:0000313" key="3">
    <source>
        <dbReference type="Proteomes" id="UP000306102"/>
    </source>
</evidence>
<comment type="caution">
    <text evidence="2">The sequence shown here is derived from an EMBL/GenBank/DDBJ whole genome shotgun (WGS) entry which is preliminary data.</text>
</comment>
<feature type="region of interest" description="Disordered" evidence="1">
    <location>
        <begin position="390"/>
        <end position="411"/>
    </location>
</feature>
<dbReference type="PANTHER" id="PTHR35767:SF1">
    <property type="entry name" value="HAPLESS PROTEIN"/>
    <property type="match status" value="1"/>
</dbReference>